<dbReference type="Proteomes" id="UP000026915">
    <property type="component" value="Chromosome 4"/>
</dbReference>
<evidence type="ECO:0000259" key="1">
    <source>
        <dbReference type="Pfam" id="PF07727"/>
    </source>
</evidence>
<keyword evidence="3" id="KW-1185">Reference proteome</keyword>
<reference evidence="2 3" key="1">
    <citation type="journal article" date="2013" name="Genome Biol.">
        <title>The genome sequence of the most widely cultivated cacao type and its use to identify candidate genes regulating pod color.</title>
        <authorList>
            <person name="Motamayor J.C."/>
            <person name="Mockaitis K."/>
            <person name="Schmutz J."/>
            <person name="Haiminen N."/>
            <person name="Iii D.L."/>
            <person name="Cornejo O."/>
            <person name="Findley S.D."/>
            <person name="Zheng P."/>
            <person name="Utro F."/>
            <person name="Royaert S."/>
            <person name="Saski C."/>
            <person name="Jenkins J."/>
            <person name="Podicheti R."/>
            <person name="Zhao M."/>
            <person name="Scheffler B.E."/>
            <person name="Stack J.C."/>
            <person name="Feltus F.A."/>
            <person name="Mustiga G.M."/>
            <person name="Amores F."/>
            <person name="Phillips W."/>
            <person name="Marelli J.P."/>
            <person name="May G.D."/>
            <person name="Shapiro H."/>
            <person name="Ma J."/>
            <person name="Bustamante C.D."/>
            <person name="Schnell R.J."/>
            <person name="Main D."/>
            <person name="Gilbert D."/>
            <person name="Parida L."/>
            <person name="Kuhn D.N."/>
        </authorList>
    </citation>
    <scope>NUCLEOTIDE SEQUENCE [LARGE SCALE GENOMIC DNA]</scope>
    <source>
        <strain evidence="3">cv. Matina 1-6</strain>
    </source>
</reference>
<dbReference type="PANTHER" id="PTHR11439">
    <property type="entry name" value="GAG-POL-RELATED RETROTRANSPOSON"/>
    <property type="match status" value="1"/>
</dbReference>
<dbReference type="EMBL" id="CM001882">
    <property type="protein sequence ID" value="EOY04788.1"/>
    <property type="molecule type" value="Genomic_DNA"/>
</dbReference>
<organism evidence="2 3">
    <name type="scientific">Theobroma cacao</name>
    <name type="common">Cacao</name>
    <name type="synonym">Cocoa</name>
    <dbReference type="NCBI Taxonomy" id="3641"/>
    <lineage>
        <taxon>Eukaryota</taxon>
        <taxon>Viridiplantae</taxon>
        <taxon>Streptophyta</taxon>
        <taxon>Embryophyta</taxon>
        <taxon>Tracheophyta</taxon>
        <taxon>Spermatophyta</taxon>
        <taxon>Magnoliopsida</taxon>
        <taxon>eudicotyledons</taxon>
        <taxon>Gunneridae</taxon>
        <taxon>Pentapetalae</taxon>
        <taxon>rosids</taxon>
        <taxon>malvids</taxon>
        <taxon>Malvales</taxon>
        <taxon>Malvaceae</taxon>
        <taxon>Byttnerioideae</taxon>
        <taxon>Theobroma</taxon>
    </lineage>
</organism>
<keyword evidence="2" id="KW-0808">Transferase</keyword>
<dbReference type="SUPFAM" id="SSF56672">
    <property type="entry name" value="DNA/RNA polymerases"/>
    <property type="match status" value="1"/>
</dbReference>
<evidence type="ECO:0000313" key="2">
    <source>
        <dbReference type="EMBL" id="EOY04788.1"/>
    </source>
</evidence>
<dbReference type="Pfam" id="PF07727">
    <property type="entry name" value="RVT_2"/>
    <property type="match status" value="1"/>
</dbReference>
<proteinExistence type="predicted"/>
<evidence type="ECO:0000313" key="3">
    <source>
        <dbReference type="Proteomes" id="UP000026915"/>
    </source>
</evidence>
<keyword evidence="2" id="KW-0418">Kinase</keyword>
<dbReference type="eggNOG" id="KOG0017">
    <property type="taxonomic scope" value="Eukaryota"/>
</dbReference>
<dbReference type="InterPro" id="IPR013103">
    <property type="entry name" value="RVT_2"/>
</dbReference>
<dbReference type="AlphaFoldDB" id="A0A061EJH3"/>
<name>A0A061EJH3_THECC</name>
<dbReference type="Gramene" id="EOY04788">
    <property type="protein sequence ID" value="EOY04788"/>
    <property type="gene ID" value="TCM_019963"/>
</dbReference>
<feature type="non-terminal residue" evidence="2">
    <location>
        <position position="248"/>
    </location>
</feature>
<protein>
    <submittedName>
        <fullName evidence="2">Cysteine-rich RLK (RECEPTOR-like protein kinase) 8, putative</fullName>
    </submittedName>
</protein>
<dbReference type="PANTHER" id="PTHR11439:SF498">
    <property type="entry name" value="DNAK FAMILY PROTEIN"/>
    <property type="match status" value="1"/>
</dbReference>
<feature type="domain" description="Reverse transcriptase Ty1/copia-type" evidence="1">
    <location>
        <begin position="4"/>
        <end position="150"/>
    </location>
</feature>
<dbReference type="InParanoid" id="A0A061EJH3"/>
<dbReference type="OMA" id="PRTTHWT"/>
<gene>
    <name evidence="2" type="ORF">TCM_019963</name>
</gene>
<dbReference type="STRING" id="3641.A0A061EJH3"/>
<dbReference type="GO" id="GO:0016301">
    <property type="term" value="F:kinase activity"/>
    <property type="evidence" value="ECO:0007669"/>
    <property type="project" value="UniProtKB-KW"/>
</dbReference>
<dbReference type="InterPro" id="IPR043502">
    <property type="entry name" value="DNA/RNA_pol_sf"/>
</dbReference>
<dbReference type="HOGENOM" id="CLU_001650_10_0_1"/>
<accession>A0A061EJH3</accession>
<sequence length="248" mass="27999">MEIPQGYAVQGECPKGSKLVCKLYKSLYGLKQASRRWNAKLTASLLQFGFTQSSTNHSLFTMKTPIGNFVALLVYVDDMLIGSTFINAASEVKEFLNSKFKLKDLGDVKYFLGLEIIDIPKEISISQRKYTLDLLEEQGTLGAQPTSTPIDYNHKLQKAQDGEELLKDPTCYRQFIDKLLYLTFSKPDISYAVQTLSQFMDRPSQMHLMAAHRILKYLKNAVGQGILMKRISNLKITAYSDSDWAGCP</sequence>